<dbReference type="EMBL" id="BMII01000008">
    <property type="protein sequence ID" value="GGB53424.1"/>
    <property type="molecule type" value="Genomic_DNA"/>
</dbReference>
<keyword evidence="2" id="KW-1185">Reference proteome</keyword>
<name>A0ABQ1IYQ6_9GAMM</name>
<comment type="caution">
    <text evidence="1">The sequence shown here is derived from an EMBL/GenBank/DDBJ whole genome shotgun (WGS) entry which is preliminary data.</text>
</comment>
<proteinExistence type="predicted"/>
<accession>A0ABQ1IYQ6</accession>
<dbReference type="Proteomes" id="UP000617555">
    <property type="component" value="Unassembled WGS sequence"/>
</dbReference>
<evidence type="ECO:0000313" key="1">
    <source>
        <dbReference type="EMBL" id="GGB53424.1"/>
    </source>
</evidence>
<organism evidence="1 2">
    <name type="scientific">Shewanella inventionis</name>
    <dbReference type="NCBI Taxonomy" id="1738770"/>
    <lineage>
        <taxon>Bacteria</taxon>
        <taxon>Pseudomonadati</taxon>
        <taxon>Pseudomonadota</taxon>
        <taxon>Gammaproteobacteria</taxon>
        <taxon>Alteromonadales</taxon>
        <taxon>Shewanellaceae</taxon>
        <taxon>Shewanella</taxon>
    </lineage>
</organism>
<evidence type="ECO:0000313" key="2">
    <source>
        <dbReference type="Proteomes" id="UP000617555"/>
    </source>
</evidence>
<reference evidence="2" key="1">
    <citation type="journal article" date="2019" name="Int. J. Syst. Evol. Microbiol.">
        <title>The Global Catalogue of Microorganisms (GCM) 10K type strain sequencing project: providing services to taxonomists for standard genome sequencing and annotation.</title>
        <authorList>
            <consortium name="The Broad Institute Genomics Platform"/>
            <consortium name="The Broad Institute Genome Sequencing Center for Infectious Disease"/>
            <person name="Wu L."/>
            <person name="Ma J."/>
        </authorList>
    </citation>
    <scope>NUCLEOTIDE SEQUENCE [LARGE SCALE GENOMIC DNA]</scope>
    <source>
        <strain evidence="2">CGMCC 1.15339</strain>
    </source>
</reference>
<gene>
    <name evidence="1" type="ORF">GCM10011607_12470</name>
</gene>
<protein>
    <submittedName>
        <fullName evidence="1">Uncharacterized protein</fullName>
    </submittedName>
</protein>
<dbReference type="RefSeq" id="WP_188738096.1">
    <property type="nucleotide sequence ID" value="NZ_BMII01000008.1"/>
</dbReference>
<sequence>MSELGMPNESAYLDFIPRFLKPEDVSMTIFNNITNQMFTFNYLSDTYCLAMIDDPQALKKHIRKFLIPIMQGTSFGASSEISSLVTFTKIDLNNGHLFNANNSKY</sequence>